<dbReference type="GO" id="GO:0006207">
    <property type="term" value="P:'de novo' pyrimidine nucleobase biosynthetic process"/>
    <property type="evidence" value="ECO:0007669"/>
    <property type="project" value="InterPro"/>
</dbReference>
<reference evidence="7 8" key="1">
    <citation type="journal article" date="2014" name="Nature">
        <title>The genome of the recently domesticated crop plant sugar beet (Beta vulgaris).</title>
        <authorList>
            <person name="Dohm J.C."/>
            <person name="Minoche A.E."/>
            <person name="Holtgrawe D."/>
            <person name="Capella-Gutierrez S."/>
            <person name="Zakrzewski F."/>
            <person name="Tafer H."/>
            <person name="Rupp O."/>
            <person name="Sorensen T.R."/>
            <person name="Stracke R."/>
            <person name="Reinhardt R."/>
            <person name="Goesmann A."/>
            <person name="Kraft T."/>
            <person name="Schulz B."/>
            <person name="Stadler P.F."/>
            <person name="Schmidt T."/>
            <person name="Gabaldon T."/>
            <person name="Lehrach H."/>
            <person name="Weisshaar B."/>
            <person name="Himmelbauer H."/>
        </authorList>
    </citation>
    <scope>NUCLEOTIDE SEQUENCE [LARGE SCALE GENOMIC DNA]</scope>
    <source>
        <tissue evidence="7">Taproot</tissue>
    </source>
</reference>
<comment type="pathway">
    <text evidence="2">Pyrimidine metabolism; UMP biosynthesis via de novo pathway.</text>
</comment>
<gene>
    <name evidence="7" type="ORF">BVRB_023180</name>
</gene>
<evidence type="ECO:0000256" key="2">
    <source>
        <dbReference type="ARBA" id="ARBA00004725"/>
    </source>
</evidence>
<comment type="cofactor">
    <cofactor evidence="1">
        <name>FMN</name>
        <dbReference type="ChEBI" id="CHEBI:58210"/>
    </cofactor>
</comment>
<dbReference type="InterPro" id="IPR005720">
    <property type="entry name" value="Dihydroorotate_DH_cat"/>
</dbReference>
<dbReference type="EMBL" id="KQ094816">
    <property type="protein sequence ID" value="KMS94262.1"/>
    <property type="molecule type" value="Genomic_DNA"/>
</dbReference>
<keyword evidence="5" id="KW-0560">Oxidoreductase</keyword>
<evidence type="ECO:0000256" key="1">
    <source>
        <dbReference type="ARBA" id="ARBA00001917"/>
    </source>
</evidence>
<dbReference type="GO" id="GO:0044205">
    <property type="term" value="P:'de novo' UMP biosynthetic process"/>
    <property type="evidence" value="ECO:0007669"/>
    <property type="project" value="UniProtKB-UniPathway"/>
</dbReference>
<evidence type="ECO:0000256" key="3">
    <source>
        <dbReference type="ARBA" id="ARBA00022630"/>
    </source>
</evidence>
<dbReference type="UniPathway" id="UPA00070"/>
<proteinExistence type="predicted"/>
<keyword evidence="8" id="KW-1185">Reference proteome</keyword>
<keyword evidence="3" id="KW-0285">Flavoprotein</keyword>
<sequence length="70" mass="7582">TQVWGIKFDNPIGFAAGFDKNAEAIPGVLEMGMGFVEIGSVTGDPQPGNPRPRVFRYPDVFMIHADPCTT</sequence>
<name>A0A0J8B331_BETVV</name>
<evidence type="ECO:0000256" key="4">
    <source>
        <dbReference type="ARBA" id="ARBA00022643"/>
    </source>
</evidence>
<dbReference type="InterPro" id="IPR013785">
    <property type="entry name" value="Aldolase_TIM"/>
</dbReference>
<dbReference type="Pfam" id="PF01180">
    <property type="entry name" value="DHO_dh"/>
    <property type="match status" value="1"/>
</dbReference>
<evidence type="ECO:0000259" key="6">
    <source>
        <dbReference type="Pfam" id="PF01180"/>
    </source>
</evidence>
<dbReference type="AlphaFoldDB" id="A0A0J8B331"/>
<dbReference type="PANTHER" id="PTHR48109">
    <property type="entry name" value="DIHYDROOROTATE DEHYDROGENASE (QUINONE), MITOCHONDRIAL-RELATED"/>
    <property type="match status" value="1"/>
</dbReference>
<evidence type="ECO:0000313" key="7">
    <source>
        <dbReference type="EMBL" id="KMS94262.1"/>
    </source>
</evidence>
<feature type="domain" description="Dihydroorotate dehydrogenase catalytic" evidence="6">
    <location>
        <begin position="1"/>
        <end position="60"/>
    </location>
</feature>
<dbReference type="PROSITE" id="PS00911">
    <property type="entry name" value="DHODEHASE_1"/>
    <property type="match status" value="1"/>
</dbReference>
<evidence type="ECO:0000256" key="5">
    <source>
        <dbReference type="ARBA" id="ARBA00023002"/>
    </source>
</evidence>
<dbReference type="OrthoDB" id="14784at2759"/>
<organism evidence="7 8">
    <name type="scientific">Beta vulgaris subsp. vulgaris</name>
    <name type="common">Beet</name>
    <dbReference type="NCBI Taxonomy" id="3555"/>
    <lineage>
        <taxon>Eukaryota</taxon>
        <taxon>Viridiplantae</taxon>
        <taxon>Streptophyta</taxon>
        <taxon>Embryophyta</taxon>
        <taxon>Tracheophyta</taxon>
        <taxon>Spermatophyta</taxon>
        <taxon>Magnoliopsida</taxon>
        <taxon>eudicotyledons</taxon>
        <taxon>Gunneridae</taxon>
        <taxon>Pentapetalae</taxon>
        <taxon>Caryophyllales</taxon>
        <taxon>Chenopodiaceae</taxon>
        <taxon>Betoideae</taxon>
        <taxon>Beta</taxon>
    </lineage>
</organism>
<dbReference type="PANTHER" id="PTHR48109:SF4">
    <property type="entry name" value="DIHYDROOROTATE DEHYDROGENASE (QUINONE), MITOCHONDRIAL"/>
    <property type="match status" value="1"/>
</dbReference>
<accession>A0A0J8B331</accession>
<protein>
    <recommendedName>
        <fullName evidence="6">Dihydroorotate dehydrogenase catalytic domain-containing protein</fullName>
    </recommendedName>
</protein>
<dbReference type="Gene3D" id="3.20.20.70">
    <property type="entry name" value="Aldolase class I"/>
    <property type="match status" value="1"/>
</dbReference>
<dbReference type="InterPro" id="IPR001295">
    <property type="entry name" value="Dihydroorotate_DH_CS"/>
</dbReference>
<dbReference type="GO" id="GO:0004152">
    <property type="term" value="F:dihydroorotate dehydrogenase activity"/>
    <property type="evidence" value="ECO:0007669"/>
    <property type="project" value="TreeGrafter"/>
</dbReference>
<dbReference type="SUPFAM" id="SSF51395">
    <property type="entry name" value="FMN-linked oxidoreductases"/>
    <property type="match status" value="1"/>
</dbReference>
<dbReference type="GO" id="GO:0005743">
    <property type="term" value="C:mitochondrial inner membrane"/>
    <property type="evidence" value="ECO:0007669"/>
    <property type="project" value="TreeGrafter"/>
</dbReference>
<feature type="non-terminal residue" evidence="7">
    <location>
        <position position="1"/>
    </location>
</feature>
<dbReference type="Gramene" id="KMS94262">
    <property type="protein sequence ID" value="KMS94262"/>
    <property type="gene ID" value="BVRB_023180"/>
</dbReference>
<dbReference type="InterPro" id="IPR050074">
    <property type="entry name" value="DHO_dehydrogenase"/>
</dbReference>
<evidence type="ECO:0000313" key="8">
    <source>
        <dbReference type="Proteomes" id="UP000035740"/>
    </source>
</evidence>
<keyword evidence="4" id="KW-0288">FMN</keyword>
<dbReference type="Proteomes" id="UP000035740">
    <property type="component" value="Unassembled WGS sequence"/>
</dbReference>